<keyword evidence="6 8" id="KW-1133">Transmembrane helix</keyword>
<accession>A0A087UYU4</accession>
<dbReference type="GO" id="GO:0000139">
    <property type="term" value="C:Golgi membrane"/>
    <property type="evidence" value="ECO:0007669"/>
    <property type="project" value="TreeGrafter"/>
</dbReference>
<reference evidence="9 10" key="1">
    <citation type="submission" date="2013-11" db="EMBL/GenBank/DDBJ databases">
        <title>Genome sequencing of Stegodyphus mimosarum.</title>
        <authorList>
            <person name="Bechsgaard J."/>
        </authorList>
    </citation>
    <scope>NUCLEOTIDE SEQUENCE [LARGE SCALE GENOMIC DNA]</scope>
</reference>
<evidence type="ECO:0000313" key="10">
    <source>
        <dbReference type="Proteomes" id="UP000054359"/>
    </source>
</evidence>
<keyword evidence="3" id="KW-0813">Transport</keyword>
<feature type="transmembrane region" description="Helical" evidence="8">
    <location>
        <begin position="276"/>
        <end position="297"/>
    </location>
</feature>
<name>A0A087UYU4_STEMI</name>
<evidence type="ECO:0000256" key="4">
    <source>
        <dbReference type="ARBA" id="ARBA00022692"/>
    </source>
</evidence>
<evidence type="ECO:0000256" key="2">
    <source>
        <dbReference type="ARBA" id="ARBA00010694"/>
    </source>
</evidence>
<protein>
    <submittedName>
        <fullName evidence="9">Solute carrier family 35 member B1</fullName>
    </submittedName>
</protein>
<feature type="non-terminal residue" evidence="9">
    <location>
        <position position="356"/>
    </location>
</feature>
<dbReference type="Gene3D" id="1.10.3730.20">
    <property type="match status" value="1"/>
</dbReference>
<comment type="subcellular location">
    <subcellularLocation>
        <location evidence="1">Endoplasmic reticulum membrane</location>
        <topology evidence="1">Multi-pass membrane protein</topology>
    </subcellularLocation>
</comment>
<organism evidence="9 10">
    <name type="scientific">Stegodyphus mimosarum</name>
    <name type="common">African social velvet spider</name>
    <dbReference type="NCBI Taxonomy" id="407821"/>
    <lineage>
        <taxon>Eukaryota</taxon>
        <taxon>Metazoa</taxon>
        <taxon>Ecdysozoa</taxon>
        <taxon>Arthropoda</taxon>
        <taxon>Chelicerata</taxon>
        <taxon>Arachnida</taxon>
        <taxon>Araneae</taxon>
        <taxon>Araneomorphae</taxon>
        <taxon>Entelegynae</taxon>
        <taxon>Eresoidea</taxon>
        <taxon>Eresidae</taxon>
        <taxon>Stegodyphus</taxon>
    </lineage>
</organism>
<evidence type="ECO:0000256" key="1">
    <source>
        <dbReference type="ARBA" id="ARBA00004477"/>
    </source>
</evidence>
<evidence type="ECO:0000256" key="5">
    <source>
        <dbReference type="ARBA" id="ARBA00022824"/>
    </source>
</evidence>
<keyword evidence="4 8" id="KW-0812">Transmembrane</keyword>
<feature type="transmembrane region" description="Helical" evidence="8">
    <location>
        <begin position="304"/>
        <end position="326"/>
    </location>
</feature>
<proteinExistence type="inferred from homology"/>
<feature type="transmembrane region" description="Helical" evidence="8">
    <location>
        <begin position="247"/>
        <end position="270"/>
    </location>
</feature>
<dbReference type="OMA" id="CGAIGQV"/>
<dbReference type="GO" id="GO:0005789">
    <property type="term" value="C:endoplasmic reticulum membrane"/>
    <property type="evidence" value="ECO:0007669"/>
    <property type="project" value="UniProtKB-SubCell"/>
</dbReference>
<dbReference type="GO" id="GO:0005460">
    <property type="term" value="F:UDP-glucose transmembrane transporter activity"/>
    <property type="evidence" value="ECO:0007669"/>
    <property type="project" value="TreeGrafter"/>
</dbReference>
<dbReference type="EMBL" id="KK122334">
    <property type="protein sequence ID" value="KFM82533.1"/>
    <property type="molecule type" value="Genomic_DNA"/>
</dbReference>
<dbReference type="InterPro" id="IPR037185">
    <property type="entry name" value="EmrE-like"/>
</dbReference>
<dbReference type="AlphaFoldDB" id="A0A087UYU4"/>
<evidence type="ECO:0000256" key="7">
    <source>
        <dbReference type="ARBA" id="ARBA00023136"/>
    </source>
</evidence>
<keyword evidence="10" id="KW-1185">Reference proteome</keyword>
<feature type="transmembrane region" description="Helical" evidence="8">
    <location>
        <begin position="120"/>
        <end position="139"/>
    </location>
</feature>
<keyword evidence="7 8" id="KW-0472">Membrane</keyword>
<dbReference type="SUPFAM" id="SSF103481">
    <property type="entry name" value="Multidrug resistance efflux transporter EmrE"/>
    <property type="match status" value="2"/>
</dbReference>
<feature type="transmembrane region" description="Helical" evidence="8">
    <location>
        <begin position="173"/>
        <end position="191"/>
    </location>
</feature>
<dbReference type="PANTHER" id="PTHR10778:SF10">
    <property type="entry name" value="SOLUTE CARRIER FAMILY 35 MEMBER B1"/>
    <property type="match status" value="1"/>
</dbReference>
<feature type="transmembrane region" description="Helical" evidence="8">
    <location>
        <begin position="203"/>
        <end position="226"/>
    </location>
</feature>
<evidence type="ECO:0000313" key="9">
    <source>
        <dbReference type="EMBL" id="KFM82533.1"/>
    </source>
</evidence>
<keyword evidence="5" id="KW-0256">Endoplasmic reticulum</keyword>
<gene>
    <name evidence="9" type="ORF">X975_22011</name>
</gene>
<feature type="transmembrane region" description="Helical" evidence="8">
    <location>
        <begin position="88"/>
        <end position="108"/>
    </location>
</feature>
<dbReference type="GO" id="GO:0005459">
    <property type="term" value="F:UDP-galactose transmembrane transporter activity"/>
    <property type="evidence" value="ECO:0007669"/>
    <property type="project" value="TreeGrafter"/>
</dbReference>
<comment type="similarity">
    <text evidence="2">Belongs to the nucleotide-sugar transporter family. SLC35B subfamily.</text>
</comment>
<evidence type="ECO:0000256" key="6">
    <source>
        <dbReference type="ARBA" id="ARBA00022989"/>
    </source>
</evidence>
<dbReference type="STRING" id="407821.A0A087UYU4"/>
<sequence>MLAAGEAADDIMKNECIVIVRDDPSQGSKYAPILDNSEHVVNADRMPSNKKLIFCAAGIFVCYFYFGILQEKITRSTYGDGDKFTFTATLVFVQCVINAIFAKIMLHTIMKQGEDPTKQLYYAVCGFSYLGAMVSSNMALQHVNYPTQVVGKSCKPIPVMILGVLIGKKQYPLAKYVYVFMIVVGVCLFMYKDKPATIDTENGALLGMGEILLLISLALDGFTGAIQDRMRAEYQSKSCHMMYSINLWSTLILGLAILITGEIWGFLQFVEKYPYIIYNMLGFSVMSALGQVFIYLVVSDFGPLLCSIITTTRKFFTVLGSVFIFGNSLAPRQWMGTALVFTGLTLDGVYGKQKKK</sequence>
<dbReference type="OrthoDB" id="78344at2759"/>
<evidence type="ECO:0000256" key="8">
    <source>
        <dbReference type="SAM" id="Phobius"/>
    </source>
</evidence>
<evidence type="ECO:0000256" key="3">
    <source>
        <dbReference type="ARBA" id="ARBA00022448"/>
    </source>
</evidence>
<feature type="transmembrane region" description="Helical" evidence="8">
    <location>
        <begin position="52"/>
        <end position="68"/>
    </location>
</feature>
<dbReference type="Pfam" id="PF08449">
    <property type="entry name" value="UAA"/>
    <property type="match status" value="1"/>
</dbReference>
<dbReference type="Proteomes" id="UP000054359">
    <property type="component" value="Unassembled WGS sequence"/>
</dbReference>
<dbReference type="PANTHER" id="PTHR10778">
    <property type="entry name" value="SOLUTE CARRIER FAMILY 35 MEMBER B"/>
    <property type="match status" value="1"/>
</dbReference>
<dbReference type="InterPro" id="IPR013657">
    <property type="entry name" value="SCL35B1-4/HUT1"/>
</dbReference>